<comment type="caution">
    <text evidence="2">The sequence shown here is derived from an EMBL/GenBank/DDBJ whole genome shotgun (WGS) entry which is preliminary data.</text>
</comment>
<accession>A0A845MAJ0</accession>
<name>A0A845MAJ0_9PROT</name>
<keyword evidence="3" id="KW-1185">Reference proteome</keyword>
<proteinExistence type="predicted"/>
<gene>
    <name evidence="2" type="ORF">GQF03_01035</name>
</gene>
<sequence length="230" mass="25005">MAKKIPLDPAAIARRQLQILLAVDCSGSMQGDRIASLNYAMRTALPELRSVAADNPEVDVRMSVLRFASTAEWQIEAPEPVENIQWTDLTAEGETHLGDALRLLADRLTPAAMPGRQLPPILVLASDGYPTDDFESGFDAFFAAELTSSAIRLAIAIGSDADNEILGRFIRHPELKPLKANNATDLVKYIKWATTAPVKAASSPTNSPDPLKAFAQEIDENQPVTSDIIW</sequence>
<dbReference type="RefSeq" id="WP_161337332.1">
    <property type="nucleotide sequence ID" value="NZ_JBHSDG010000002.1"/>
</dbReference>
<dbReference type="InterPro" id="IPR002035">
    <property type="entry name" value="VWF_A"/>
</dbReference>
<dbReference type="OrthoDB" id="9806395at2"/>
<evidence type="ECO:0000259" key="1">
    <source>
        <dbReference type="PROSITE" id="PS50234"/>
    </source>
</evidence>
<dbReference type="PROSITE" id="PS50234">
    <property type="entry name" value="VWFA"/>
    <property type="match status" value="1"/>
</dbReference>
<reference evidence="2 3" key="1">
    <citation type="journal article" date="2014" name="Int. J. Syst. Evol. Microbiol.">
        <title>Sneathiella chungangensis sp. nov., isolated from a marine sand, and emended description of the genus Sneathiella.</title>
        <authorList>
            <person name="Siamphan C."/>
            <person name="Kim H."/>
            <person name="Lee J.S."/>
            <person name="Kim W."/>
        </authorList>
    </citation>
    <scope>NUCLEOTIDE SEQUENCE [LARGE SCALE GENOMIC DNA]</scope>
    <source>
        <strain evidence="2 3">KCTC 32476</strain>
    </source>
</reference>
<dbReference type="AlphaFoldDB" id="A0A845MAJ0"/>
<dbReference type="EMBL" id="WTVA01000001">
    <property type="protein sequence ID" value="MZR20911.1"/>
    <property type="molecule type" value="Genomic_DNA"/>
</dbReference>
<dbReference type="SUPFAM" id="SSF53300">
    <property type="entry name" value="vWA-like"/>
    <property type="match status" value="1"/>
</dbReference>
<evidence type="ECO:0000313" key="2">
    <source>
        <dbReference type="EMBL" id="MZR20911.1"/>
    </source>
</evidence>
<protein>
    <submittedName>
        <fullName evidence="2">VWA domain-containing protein</fullName>
    </submittedName>
</protein>
<evidence type="ECO:0000313" key="3">
    <source>
        <dbReference type="Proteomes" id="UP000445696"/>
    </source>
</evidence>
<dbReference type="InterPro" id="IPR036465">
    <property type="entry name" value="vWFA_dom_sf"/>
</dbReference>
<dbReference type="Gene3D" id="3.40.50.410">
    <property type="entry name" value="von Willebrand factor, type A domain"/>
    <property type="match status" value="1"/>
</dbReference>
<organism evidence="2 3">
    <name type="scientific">Sneathiella chungangensis</name>
    <dbReference type="NCBI Taxonomy" id="1418234"/>
    <lineage>
        <taxon>Bacteria</taxon>
        <taxon>Pseudomonadati</taxon>
        <taxon>Pseudomonadota</taxon>
        <taxon>Alphaproteobacteria</taxon>
        <taxon>Sneathiellales</taxon>
        <taxon>Sneathiellaceae</taxon>
        <taxon>Sneathiella</taxon>
    </lineage>
</organism>
<dbReference type="Proteomes" id="UP000445696">
    <property type="component" value="Unassembled WGS sequence"/>
</dbReference>
<feature type="domain" description="VWFA" evidence="1">
    <location>
        <begin position="18"/>
        <end position="218"/>
    </location>
</feature>
<dbReference type="Pfam" id="PF00092">
    <property type="entry name" value="VWA"/>
    <property type="match status" value="1"/>
</dbReference>